<protein>
    <submittedName>
        <fullName evidence="2">Uncharacterized protein</fullName>
    </submittedName>
</protein>
<organism evidence="2 3">
    <name type="scientific">Nocardia neocaledoniensis</name>
    <dbReference type="NCBI Taxonomy" id="236511"/>
    <lineage>
        <taxon>Bacteria</taxon>
        <taxon>Bacillati</taxon>
        <taxon>Actinomycetota</taxon>
        <taxon>Actinomycetes</taxon>
        <taxon>Mycobacteriales</taxon>
        <taxon>Nocardiaceae</taxon>
        <taxon>Nocardia</taxon>
    </lineage>
</organism>
<dbReference type="EMBL" id="QGTL01000004">
    <property type="protein sequence ID" value="PWV76496.1"/>
    <property type="molecule type" value="Genomic_DNA"/>
</dbReference>
<accession>A0A317NME0</accession>
<keyword evidence="1" id="KW-0732">Signal</keyword>
<dbReference type="RefSeq" id="WP_110038099.1">
    <property type="nucleotide sequence ID" value="NZ_JARWQV010000391.1"/>
</dbReference>
<sequence>MNLRLATGATALATVALTFFAGTASAARTADAAGGADDITVTITNTDDACWSGTVMVDEMLQGAILSKDKPSAVFENIEAGDHRVRVHLYVGEGESCTVNTPAVELLDTTVTVGAAAGNPIQELLDAGSAALGLK</sequence>
<dbReference type="AlphaFoldDB" id="A0A317NME0"/>
<gene>
    <name evidence="2" type="ORF">DFR69_104604</name>
</gene>
<keyword evidence="3" id="KW-1185">Reference proteome</keyword>
<feature type="chain" id="PRO_5016288719" evidence="1">
    <location>
        <begin position="27"/>
        <end position="135"/>
    </location>
</feature>
<proteinExistence type="predicted"/>
<dbReference type="Proteomes" id="UP000246410">
    <property type="component" value="Unassembled WGS sequence"/>
</dbReference>
<evidence type="ECO:0000313" key="2">
    <source>
        <dbReference type="EMBL" id="PWV76496.1"/>
    </source>
</evidence>
<evidence type="ECO:0000313" key="3">
    <source>
        <dbReference type="Proteomes" id="UP000246410"/>
    </source>
</evidence>
<name>A0A317NME0_9NOCA</name>
<comment type="caution">
    <text evidence="2">The sequence shown here is derived from an EMBL/GenBank/DDBJ whole genome shotgun (WGS) entry which is preliminary data.</text>
</comment>
<reference evidence="2 3" key="1">
    <citation type="submission" date="2018-05" db="EMBL/GenBank/DDBJ databases">
        <title>Genomic Encyclopedia of Type Strains, Phase IV (KMG-IV): sequencing the most valuable type-strain genomes for metagenomic binning, comparative biology and taxonomic classification.</title>
        <authorList>
            <person name="Goeker M."/>
        </authorList>
    </citation>
    <scope>NUCLEOTIDE SEQUENCE [LARGE SCALE GENOMIC DNA]</scope>
    <source>
        <strain evidence="2 3">DSM 44717</strain>
    </source>
</reference>
<evidence type="ECO:0000256" key="1">
    <source>
        <dbReference type="SAM" id="SignalP"/>
    </source>
</evidence>
<feature type="signal peptide" evidence="1">
    <location>
        <begin position="1"/>
        <end position="26"/>
    </location>
</feature>